<feature type="compositionally biased region" description="Low complexity" evidence="1">
    <location>
        <begin position="127"/>
        <end position="145"/>
    </location>
</feature>
<dbReference type="AlphaFoldDB" id="A0A0C3FLB2"/>
<evidence type="ECO:0000256" key="1">
    <source>
        <dbReference type="SAM" id="MobiDB-lite"/>
    </source>
</evidence>
<dbReference type="HOGENOM" id="CLU_814117_0_0_1"/>
<gene>
    <name evidence="3" type="ORF">PILCRDRAFT_540207</name>
</gene>
<name>A0A0C3FLB2_PILCF</name>
<accession>A0A0C3FLB2</accession>
<feature type="compositionally biased region" description="Low complexity" evidence="1">
    <location>
        <begin position="73"/>
        <end position="89"/>
    </location>
</feature>
<keyword evidence="2" id="KW-0472">Membrane</keyword>
<proteinExistence type="predicted"/>
<protein>
    <submittedName>
        <fullName evidence="3">Uncharacterized protein</fullName>
    </submittedName>
</protein>
<dbReference type="EMBL" id="KN833005">
    <property type="protein sequence ID" value="KIM80276.1"/>
    <property type="molecule type" value="Genomic_DNA"/>
</dbReference>
<reference evidence="3 4" key="1">
    <citation type="submission" date="2014-04" db="EMBL/GenBank/DDBJ databases">
        <authorList>
            <consortium name="DOE Joint Genome Institute"/>
            <person name="Kuo A."/>
            <person name="Tarkka M."/>
            <person name="Buscot F."/>
            <person name="Kohler A."/>
            <person name="Nagy L.G."/>
            <person name="Floudas D."/>
            <person name="Copeland A."/>
            <person name="Barry K.W."/>
            <person name="Cichocki N."/>
            <person name="Veneault-Fourrey C."/>
            <person name="LaButti K."/>
            <person name="Lindquist E.A."/>
            <person name="Lipzen A."/>
            <person name="Lundell T."/>
            <person name="Morin E."/>
            <person name="Murat C."/>
            <person name="Sun H."/>
            <person name="Tunlid A."/>
            <person name="Henrissat B."/>
            <person name="Grigoriev I.V."/>
            <person name="Hibbett D.S."/>
            <person name="Martin F."/>
            <person name="Nordberg H.P."/>
            <person name="Cantor M.N."/>
            <person name="Hua S.X."/>
        </authorList>
    </citation>
    <scope>NUCLEOTIDE SEQUENCE [LARGE SCALE GENOMIC DNA]</scope>
    <source>
        <strain evidence="3 4">F 1598</strain>
    </source>
</reference>
<evidence type="ECO:0000256" key="2">
    <source>
        <dbReference type="SAM" id="Phobius"/>
    </source>
</evidence>
<dbReference type="InParanoid" id="A0A0C3FLB2"/>
<feature type="compositionally biased region" description="Pro residues" evidence="1">
    <location>
        <begin position="90"/>
        <end position="126"/>
    </location>
</feature>
<evidence type="ECO:0000313" key="3">
    <source>
        <dbReference type="EMBL" id="KIM80276.1"/>
    </source>
</evidence>
<dbReference type="OrthoDB" id="2951040at2759"/>
<sequence length="341" mass="34596">MSHRFVCSFISAGSRCISSDGGGGTSSGDDSGCDDQGYVECTNYDACCPAGKDCYIDSTNNLRCSATSATTSETSSISVPASTHISSSSAPPPPPSSSASPPPPSSSSISPPPPSSSSASPPPPPSSSMSPTHTTAAQASTPSTANPILNTLVDCAPCGPSACTFTVNSSLSNVTYGLIVGTPVSNCDPSSDSNVTDTTGGSITIDETWSTGASIGLDLGALKIQADGSWSHSTSREFDQSVGIEVEPGKWGVLVANITYKRTQGSIQIDDGQGFPVVSNQPIAVISYGAEIVPCGEQFNANTLTSSNCTSNAHMWLRGKAPSTISLVPIIVILISISLIA</sequence>
<feature type="region of interest" description="Disordered" evidence="1">
    <location>
        <begin position="73"/>
        <end position="145"/>
    </location>
</feature>
<evidence type="ECO:0000313" key="4">
    <source>
        <dbReference type="Proteomes" id="UP000054166"/>
    </source>
</evidence>
<organism evidence="3 4">
    <name type="scientific">Piloderma croceum (strain F 1598)</name>
    <dbReference type="NCBI Taxonomy" id="765440"/>
    <lineage>
        <taxon>Eukaryota</taxon>
        <taxon>Fungi</taxon>
        <taxon>Dikarya</taxon>
        <taxon>Basidiomycota</taxon>
        <taxon>Agaricomycotina</taxon>
        <taxon>Agaricomycetes</taxon>
        <taxon>Agaricomycetidae</taxon>
        <taxon>Atheliales</taxon>
        <taxon>Atheliaceae</taxon>
        <taxon>Piloderma</taxon>
    </lineage>
</organism>
<dbReference type="Proteomes" id="UP000054166">
    <property type="component" value="Unassembled WGS sequence"/>
</dbReference>
<feature type="transmembrane region" description="Helical" evidence="2">
    <location>
        <begin position="321"/>
        <end position="340"/>
    </location>
</feature>
<keyword evidence="4" id="KW-1185">Reference proteome</keyword>
<reference evidence="4" key="2">
    <citation type="submission" date="2015-01" db="EMBL/GenBank/DDBJ databases">
        <title>Evolutionary Origins and Diversification of the Mycorrhizal Mutualists.</title>
        <authorList>
            <consortium name="DOE Joint Genome Institute"/>
            <consortium name="Mycorrhizal Genomics Consortium"/>
            <person name="Kohler A."/>
            <person name="Kuo A."/>
            <person name="Nagy L.G."/>
            <person name="Floudas D."/>
            <person name="Copeland A."/>
            <person name="Barry K.W."/>
            <person name="Cichocki N."/>
            <person name="Veneault-Fourrey C."/>
            <person name="LaButti K."/>
            <person name="Lindquist E.A."/>
            <person name="Lipzen A."/>
            <person name="Lundell T."/>
            <person name="Morin E."/>
            <person name="Murat C."/>
            <person name="Riley R."/>
            <person name="Ohm R."/>
            <person name="Sun H."/>
            <person name="Tunlid A."/>
            <person name="Henrissat B."/>
            <person name="Grigoriev I.V."/>
            <person name="Hibbett D.S."/>
            <person name="Martin F."/>
        </authorList>
    </citation>
    <scope>NUCLEOTIDE SEQUENCE [LARGE SCALE GENOMIC DNA]</scope>
    <source>
        <strain evidence="4">F 1598</strain>
    </source>
</reference>
<keyword evidence="2" id="KW-1133">Transmembrane helix</keyword>
<keyword evidence="2" id="KW-0812">Transmembrane</keyword>